<dbReference type="GO" id="GO:0005737">
    <property type="term" value="C:cytoplasm"/>
    <property type="evidence" value="ECO:0007669"/>
    <property type="project" value="UniProtKB-ARBA"/>
</dbReference>
<evidence type="ECO:0000256" key="5">
    <source>
        <dbReference type="ARBA" id="ARBA00022807"/>
    </source>
</evidence>
<comment type="similarity">
    <text evidence="1 7">Belongs to the peptidase C14A family.</text>
</comment>
<dbReference type="InterPro" id="IPR001309">
    <property type="entry name" value="Pept_C14_p20"/>
</dbReference>
<evidence type="ECO:0000256" key="7">
    <source>
        <dbReference type="RuleBase" id="RU003971"/>
    </source>
</evidence>
<dbReference type="SUPFAM" id="SSF52129">
    <property type="entry name" value="Caspase-like"/>
    <property type="match status" value="1"/>
</dbReference>
<reference evidence="10" key="1">
    <citation type="journal article" date="2023" name="G3 (Bethesda)">
        <title>Whole genome assemblies of Zophobas morio and Tenebrio molitor.</title>
        <authorList>
            <person name="Kaur S."/>
            <person name="Stinson S.A."/>
            <person name="diCenzo G.C."/>
        </authorList>
    </citation>
    <scope>NUCLEOTIDE SEQUENCE</scope>
    <source>
        <strain evidence="10">QUZm001</strain>
    </source>
</reference>
<dbReference type="PROSITE" id="PS01121">
    <property type="entry name" value="CASPASE_HIS"/>
    <property type="match status" value="1"/>
</dbReference>
<proteinExistence type="inferred from homology"/>
<dbReference type="CDD" id="cd00032">
    <property type="entry name" value="CASc"/>
    <property type="match status" value="1"/>
</dbReference>
<evidence type="ECO:0008006" key="12">
    <source>
        <dbReference type="Google" id="ProtNLM"/>
    </source>
</evidence>
<gene>
    <name evidence="10" type="ORF">Zmor_005153</name>
</gene>
<dbReference type="Pfam" id="PF00656">
    <property type="entry name" value="Peptidase_C14"/>
    <property type="match status" value="1"/>
</dbReference>
<dbReference type="Gene3D" id="3.40.50.1460">
    <property type="match status" value="1"/>
</dbReference>
<evidence type="ECO:0000259" key="9">
    <source>
        <dbReference type="PROSITE" id="PS50208"/>
    </source>
</evidence>
<feature type="domain" description="Caspase family p10" evidence="8">
    <location>
        <begin position="189"/>
        <end position="284"/>
    </location>
</feature>
<dbReference type="InterPro" id="IPR033139">
    <property type="entry name" value="Caspase_cys_AS"/>
</dbReference>
<dbReference type="EMBL" id="JALNTZ010000002">
    <property type="protein sequence ID" value="KAJ3660717.1"/>
    <property type="molecule type" value="Genomic_DNA"/>
</dbReference>
<feature type="domain" description="Caspase family p20" evidence="9">
    <location>
        <begin position="43"/>
        <end position="166"/>
    </location>
</feature>
<dbReference type="FunFam" id="3.40.50.1460:FF:000001">
    <property type="entry name" value="Caspase-3 preproprotein"/>
    <property type="match status" value="1"/>
</dbReference>
<evidence type="ECO:0000256" key="1">
    <source>
        <dbReference type="ARBA" id="ARBA00010134"/>
    </source>
</evidence>
<dbReference type="AlphaFoldDB" id="A0AA38IVG3"/>
<dbReference type="GO" id="GO:0006508">
    <property type="term" value="P:proteolysis"/>
    <property type="evidence" value="ECO:0007669"/>
    <property type="project" value="UniProtKB-KW"/>
</dbReference>
<dbReference type="GO" id="GO:0043067">
    <property type="term" value="P:regulation of programmed cell death"/>
    <property type="evidence" value="ECO:0007669"/>
    <property type="project" value="UniProtKB-ARBA"/>
</dbReference>
<dbReference type="SMART" id="SM00115">
    <property type="entry name" value="CASc"/>
    <property type="match status" value="1"/>
</dbReference>
<dbReference type="GO" id="GO:1990525">
    <property type="term" value="F:BIR domain binding"/>
    <property type="evidence" value="ECO:0007669"/>
    <property type="project" value="UniProtKB-ARBA"/>
</dbReference>
<keyword evidence="6" id="KW-0865">Zymogen</keyword>
<accession>A0AA38IVG3</accession>
<evidence type="ECO:0000256" key="6">
    <source>
        <dbReference type="ARBA" id="ARBA00023145"/>
    </source>
</evidence>
<protein>
    <recommendedName>
        <fullName evidence="12">Caspase-1</fullName>
    </recommendedName>
</protein>
<dbReference type="PROSITE" id="PS01122">
    <property type="entry name" value="CASPASE_CYS"/>
    <property type="match status" value="1"/>
</dbReference>
<dbReference type="PANTHER" id="PTHR48169">
    <property type="entry name" value="DED DOMAIN-CONTAINING PROTEIN"/>
    <property type="match status" value="1"/>
</dbReference>
<dbReference type="PRINTS" id="PR00376">
    <property type="entry name" value="IL1BCENZYME"/>
</dbReference>
<evidence type="ECO:0000256" key="2">
    <source>
        <dbReference type="ARBA" id="ARBA00022670"/>
    </source>
</evidence>
<sequence>MSSDSSSIDIPDNFRYGNQNQIESYDPLAPAPYADTYKMNHLKRGTAIIFNHVNFDISEDAKREGSDKDRDDLIKMFQILDFNVLKHNDLTVREIKKVLVTVSTMDHTDSDCLVVVVLSHGENGTLHARDGEYPTNIIWKYFTPSYCPTLAGKPKLFFIQACRGSKLHNSVTIPYKTNRTEEDSSSADGYYSIPVMADILVMYSTVEGYYSWRNPDKGGYFIQSLVKQIKLHHRTRDLLTILTFVNREVAIDFTSHQPTLPEYSGKKQMCSIVSMLTRLLYFVE</sequence>
<dbReference type="GO" id="GO:0016322">
    <property type="term" value="P:neuron remodeling"/>
    <property type="evidence" value="ECO:0007669"/>
    <property type="project" value="UniProtKB-ARBA"/>
</dbReference>
<evidence type="ECO:0000259" key="8">
    <source>
        <dbReference type="PROSITE" id="PS50207"/>
    </source>
</evidence>
<evidence type="ECO:0000313" key="10">
    <source>
        <dbReference type="EMBL" id="KAJ3660717.1"/>
    </source>
</evidence>
<organism evidence="10 11">
    <name type="scientific">Zophobas morio</name>
    <dbReference type="NCBI Taxonomy" id="2755281"/>
    <lineage>
        <taxon>Eukaryota</taxon>
        <taxon>Metazoa</taxon>
        <taxon>Ecdysozoa</taxon>
        <taxon>Arthropoda</taxon>
        <taxon>Hexapoda</taxon>
        <taxon>Insecta</taxon>
        <taxon>Pterygota</taxon>
        <taxon>Neoptera</taxon>
        <taxon>Endopterygota</taxon>
        <taxon>Coleoptera</taxon>
        <taxon>Polyphaga</taxon>
        <taxon>Cucujiformia</taxon>
        <taxon>Tenebrionidae</taxon>
        <taxon>Zophobas</taxon>
    </lineage>
</organism>
<dbReference type="InterPro" id="IPR015917">
    <property type="entry name" value="Pept_C14A"/>
</dbReference>
<dbReference type="PROSITE" id="PS50207">
    <property type="entry name" value="CASPASE_P10"/>
    <property type="match status" value="1"/>
</dbReference>
<dbReference type="GO" id="GO:0004197">
    <property type="term" value="F:cysteine-type endopeptidase activity"/>
    <property type="evidence" value="ECO:0007669"/>
    <property type="project" value="InterPro"/>
</dbReference>
<keyword evidence="3" id="KW-0053">Apoptosis</keyword>
<dbReference type="InterPro" id="IPR029030">
    <property type="entry name" value="Caspase-like_dom_sf"/>
</dbReference>
<dbReference type="InterPro" id="IPR011600">
    <property type="entry name" value="Pept_C14_caspase"/>
</dbReference>
<name>A0AA38IVG3_9CUCU</name>
<dbReference type="PANTHER" id="PTHR48169:SF7">
    <property type="entry name" value="CASPASE 10"/>
    <property type="match status" value="1"/>
</dbReference>
<comment type="caution">
    <text evidence="10">The sequence shown here is derived from an EMBL/GenBank/DDBJ whole genome shotgun (WGS) entry which is preliminary data.</text>
</comment>
<dbReference type="GO" id="GO:0045751">
    <property type="term" value="P:negative regulation of Toll signaling pathway"/>
    <property type="evidence" value="ECO:0007669"/>
    <property type="project" value="UniProtKB-ARBA"/>
</dbReference>
<keyword evidence="4" id="KW-0378">Hydrolase</keyword>
<dbReference type="InterPro" id="IPR002138">
    <property type="entry name" value="Pept_C14_p10"/>
</dbReference>
<dbReference type="GO" id="GO:0045476">
    <property type="term" value="P:nurse cell apoptotic process"/>
    <property type="evidence" value="ECO:0007669"/>
    <property type="project" value="UniProtKB-ARBA"/>
</dbReference>
<evidence type="ECO:0000313" key="11">
    <source>
        <dbReference type="Proteomes" id="UP001168821"/>
    </source>
</evidence>
<dbReference type="PROSITE" id="PS50208">
    <property type="entry name" value="CASPASE_P20"/>
    <property type="match status" value="1"/>
</dbReference>
<dbReference type="GO" id="GO:0051604">
    <property type="term" value="P:protein maturation"/>
    <property type="evidence" value="ECO:0007669"/>
    <property type="project" value="UniProtKB-ARBA"/>
</dbReference>
<keyword evidence="11" id="KW-1185">Reference proteome</keyword>
<keyword evidence="2" id="KW-0645">Protease</keyword>
<dbReference type="InterPro" id="IPR016129">
    <property type="entry name" value="Caspase_his_AS"/>
</dbReference>
<evidence type="ECO:0000256" key="3">
    <source>
        <dbReference type="ARBA" id="ARBA00022703"/>
    </source>
</evidence>
<dbReference type="Proteomes" id="UP001168821">
    <property type="component" value="Unassembled WGS sequence"/>
</dbReference>
<evidence type="ECO:0000256" key="4">
    <source>
        <dbReference type="ARBA" id="ARBA00022801"/>
    </source>
</evidence>
<keyword evidence="5" id="KW-0788">Thiol protease</keyword>